<feature type="compositionally biased region" description="Basic and acidic residues" evidence="6">
    <location>
        <begin position="33"/>
        <end position="43"/>
    </location>
</feature>
<dbReference type="SUPFAM" id="SSF51905">
    <property type="entry name" value="FAD/NAD(P)-binding domain"/>
    <property type="match status" value="1"/>
</dbReference>
<comment type="similarity">
    <text evidence="1 5">Belongs to the FMO family.</text>
</comment>
<protein>
    <recommendedName>
        <fullName evidence="5">Flavin-containing monooxygenase</fullName>
        <ecNumber evidence="5">1.-.-.-</ecNumber>
    </recommendedName>
</protein>
<dbReference type="EC" id="1.-.-.-" evidence="5"/>
<evidence type="ECO:0000256" key="3">
    <source>
        <dbReference type="ARBA" id="ARBA00022827"/>
    </source>
</evidence>
<keyword evidence="4 5" id="KW-0560">Oxidoreductase</keyword>
<dbReference type="GO" id="GO:0050660">
    <property type="term" value="F:flavin adenine dinucleotide binding"/>
    <property type="evidence" value="ECO:0007669"/>
    <property type="project" value="InterPro"/>
</dbReference>
<evidence type="ECO:0000313" key="8">
    <source>
        <dbReference type="Proteomes" id="UP000233551"/>
    </source>
</evidence>
<sequence length="239" mass="26513">MCNWGRAVRASRGSGVEEGRSRCGPQQHLRLLKAREPEGDHRVQRLPVPGEERPGHEEVSGPPGALPVPQGFLRLVRDQADDTVQHPGRVVGMLDYGEVGKDLRWVVRMRGKKDEKVVEEVFDAVVVATGHYSHPRMPTIKGMDAWKRKQMHSHVYRVPDPFQDEIIQGQVVVVVGNSVSGREISMGLMNVAKEVYLSAKSTDNISQGLSKIESRREDGGVLFVDGSWVIADTILYCTG</sequence>
<organism evidence="7 8">
    <name type="scientific">Punica granatum</name>
    <name type="common">Pomegranate</name>
    <dbReference type="NCBI Taxonomy" id="22663"/>
    <lineage>
        <taxon>Eukaryota</taxon>
        <taxon>Viridiplantae</taxon>
        <taxon>Streptophyta</taxon>
        <taxon>Embryophyta</taxon>
        <taxon>Tracheophyta</taxon>
        <taxon>Spermatophyta</taxon>
        <taxon>Magnoliopsida</taxon>
        <taxon>eudicotyledons</taxon>
        <taxon>Gunneridae</taxon>
        <taxon>Pentapetalae</taxon>
        <taxon>rosids</taxon>
        <taxon>malvids</taxon>
        <taxon>Myrtales</taxon>
        <taxon>Lythraceae</taxon>
        <taxon>Punica</taxon>
    </lineage>
</organism>
<feature type="compositionally biased region" description="Basic and acidic residues" evidence="6">
    <location>
        <begin position="50"/>
        <end position="59"/>
    </location>
</feature>
<dbReference type="STRING" id="22663.A0A2I0KWC2"/>
<feature type="region of interest" description="Disordered" evidence="6">
    <location>
        <begin position="1"/>
        <end position="66"/>
    </location>
</feature>
<dbReference type="EMBL" id="PGOL01000339">
    <property type="protein sequence ID" value="PKI72156.1"/>
    <property type="molecule type" value="Genomic_DNA"/>
</dbReference>
<dbReference type="AlphaFoldDB" id="A0A2I0KWC2"/>
<evidence type="ECO:0000256" key="4">
    <source>
        <dbReference type="ARBA" id="ARBA00023002"/>
    </source>
</evidence>
<keyword evidence="5" id="KW-0503">Monooxygenase</keyword>
<evidence type="ECO:0000256" key="2">
    <source>
        <dbReference type="ARBA" id="ARBA00022630"/>
    </source>
</evidence>
<dbReference type="InterPro" id="IPR020946">
    <property type="entry name" value="Flavin_mOase-like"/>
</dbReference>
<dbReference type="Proteomes" id="UP000233551">
    <property type="component" value="Unassembled WGS sequence"/>
</dbReference>
<dbReference type="GO" id="GO:0050661">
    <property type="term" value="F:NADP binding"/>
    <property type="evidence" value="ECO:0007669"/>
    <property type="project" value="InterPro"/>
</dbReference>
<dbReference type="InterPro" id="IPR050346">
    <property type="entry name" value="FMO-like"/>
</dbReference>
<evidence type="ECO:0000313" key="7">
    <source>
        <dbReference type="EMBL" id="PKI72156.1"/>
    </source>
</evidence>
<dbReference type="GO" id="GO:0004499">
    <property type="term" value="F:N,N-dimethylaniline monooxygenase activity"/>
    <property type="evidence" value="ECO:0007669"/>
    <property type="project" value="InterPro"/>
</dbReference>
<reference evidence="7 8" key="1">
    <citation type="submission" date="2017-11" db="EMBL/GenBank/DDBJ databases">
        <title>De-novo sequencing of pomegranate (Punica granatum L.) genome.</title>
        <authorList>
            <person name="Akparov Z."/>
            <person name="Amiraslanov A."/>
            <person name="Hajiyeva S."/>
            <person name="Abbasov M."/>
            <person name="Kaur K."/>
            <person name="Hamwieh A."/>
            <person name="Solovyev V."/>
            <person name="Salamov A."/>
            <person name="Braich B."/>
            <person name="Kosarev P."/>
            <person name="Mahmoud A."/>
            <person name="Hajiyev E."/>
            <person name="Babayeva S."/>
            <person name="Izzatullayeva V."/>
            <person name="Mammadov A."/>
            <person name="Mammadov A."/>
            <person name="Sharifova S."/>
            <person name="Ojaghi J."/>
            <person name="Eynullazada K."/>
            <person name="Bayramov B."/>
            <person name="Abdulazimova A."/>
            <person name="Shahmuradov I."/>
        </authorList>
    </citation>
    <scope>NUCLEOTIDE SEQUENCE [LARGE SCALE GENOMIC DNA]</scope>
    <source>
        <strain evidence="8">cv. AG2017</strain>
        <tissue evidence="7">Leaf</tissue>
    </source>
</reference>
<gene>
    <name evidence="7" type="ORF">CRG98_007475</name>
</gene>
<keyword evidence="8" id="KW-1185">Reference proteome</keyword>
<name>A0A2I0KWC2_PUNGR</name>
<comment type="cofactor">
    <cofactor evidence="5">
        <name>FAD</name>
        <dbReference type="ChEBI" id="CHEBI:57692"/>
    </cofactor>
</comment>
<dbReference type="Gene3D" id="3.50.50.60">
    <property type="entry name" value="FAD/NAD(P)-binding domain"/>
    <property type="match status" value="2"/>
</dbReference>
<evidence type="ECO:0000256" key="5">
    <source>
        <dbReference type="RuleBase" id="RU361177"/>
    </source>
</evidence>
<proteinExistence type="inferred from homology"/>
<keyword evidence="2 5" id="KW-0285">Flavoprotein</keyword>
<dbReference type="InterPro" id="IPR036188">
    <property type="entry name" value="FAD/NAD-bd_sf"/>
</dbReference>
<evidence type="ECO:0000256" key="1">
    <source>
        <dbReference type="ARBA" id="ARBA00009183"/>
    </source>
</evidence>
<dbReference type="Pfam" id="PF00743">
    <property type="entry name" value="FMO-like"/>
    <property type="match status" value="1"/>
</dbReference>
<accession>A0A2I0KWC2</accession>
<evidence type="ECO:0000256" key="6">
    <source>
        <dbReference type="SAM" id="MobiDB-lite"/>
    </source>
</evidence>
<comment type="caution">
    <text evidence="7">The sequence shown here is derived from an EMBL/GenBank/DDBJ whole genome shotgun (WGS) entry which is preliminary data.</text>
</comment>
<dbReference type="PANTHER" id="PTHR23023">
    <property type="entry name" value="DIMETHYLANILINE MONOOXYGENASE"/>
    <property type="match status" value="1"/>
</dbReference>
<keyword evidence="3 5" id="KW-0274">FAD</keyword>